<proteinExistence type="predicted"/>
<dbReference type="InterPro" id="IPR018969">
    <property type="entry name" value="Xul5P/Fru6P_PKetolase_C"/>
</dbReference>
<protein>
    <recommendedName>
        <fullName evidence="1">Xylulose 5-phosphate/Fructose 6-phosphate phosphoketolase C-terminal domain-containing protein</fullName>
    </recommendedName>
</protein>
<feature type="domain" description="Xylulose 5-phosphate/Fructose 6-phosphate phosphoketolase C-terminal" evidence="1">
    <location>
        <begin position="1"/>
        <end position="28"/>
    </location>
</feature>
<keyword evidence="3" id="KW-1185">Reference proteome</keyword>
<dbReference type="EMBL" id="JAAVJC010000402">
    <property type="protein sequence ID" value="NJQ17765.1"/>
    <property type="molecule type" value="Genomic_DNA"/>
</dbReference>
<dbReference type="Gene3D" id="3.40.50.920">
    <property type="match status" value="1"/>
</dbReference>
<dbReference type="InterPro" id="IPR009014">
    <property type="entry name" value="Transketo_C/PFOR_II"/>
</dbReference>
<name>A0ABX1CJ01_9ACTN</name>
<reference evidence="2 3" key="1">
    <citation type="submission" date="2020-03" db="EMBL/GenBank/DDBJ databases">
        <title>Draft genome of Streptomyces sp. ventii, isolated from the Axial Seamount in the Pacific Ocean, and resequencing of the two type strains Streptomyces lonarensis strain NCL 716 and Streptomyces bohaiensis strain 11A07.</title>
        <authorList>
            <person name="Loughran R.M."/>
            <person name="Pfannmuller K.M."/>
            <person name="Wasson B.J."/>
            <person name="Deadmond M.C."/>
            <person name="Paddock B.E."/>
            <person name="Koyack M.J."/>
            <person name="Gallegos D.A."/>
            <person name="Mitchell E.A."/>
            <person name="Ushijima B."/>
            <person name="Saw J.H."/>
            <person name="Mcphail K.L."/>
            <person name="Videau P."/>
        </authorList>
    </citation>
    <scope>NUCLEOTIDE SEQUENCE [LARGE SCALE GENOMIC DNA]</scope>
    <source>
        <strain evidence="2 3">11A07</strain>
    </source>
</reference>
<accession>A0ABX1CJ01</accession>
<sequence>PFDMTVLNDLDRYRLVMDVIDRVPGSGRPGGRARSSR</sequence>
<gene>
    <name evidence="2" type="ORF">HCN52_23210</name>
</gene>
<evidence type="ECO:0000313" key="2">
    <source>
        <dbReference type="EMBL" id="NJQ17765.1"/>
    </source>
</evidence>
<evidence type="ECO:0000259" key="1">
    <source>
        <dbReference type="Pfam" id="PF09363"/>
    </source>
</evidence>
<comment type="caution">
    <text evidence="2">The sequence shown here is derived from an EMBL/GenBank/DDBJ whole genome shotgun (WGS) entry which is preliminary data.</text>
</comment>
<organism evidence="2 3">
    <name type="scientific">Streptomyces bohaiensis</name>
    <dbReference type="NCBI Taxonomy" id="1431344"/>
    <lineage>
        <taxon>Bacteria</taxon>
        <taxon>Bacillati</taxon>
        <taxon>Actinomycetota</taxon>
        <taxon>Actinomycetes</taxon>
        <taxon>Kitasatosporales</taxon>
        <taxon>Streptomycetaceae</taxon>
        <taxon>Streptomyces</taxon>
    </lineage>
</organism>
<evidence type="ECO:0000313" key="3">
    <source>
        <dbReference type="Proteomes" id="UP000727056"/>
    </source>
</evidence>
<dbReference type="Proteomes" id="UP000727056">
    <property type="component" value="Unassembled WGS sequence"/>
</dbReference>
<dbReference type="Pfam" id="PF09363">
    <property type="entry name" value="XFP_C"/>
    <property type="match status" value="1"/>
</dbReference>
<feature type="non-terminal residue" evidence="2">
    <location>
        <position position="1"/>
    </location>
</feature>